<keyword evidence="3" id="KW-1185">Reference proteome</keyword>
<name>A0AAV7M576_PLEWA</name>
<dbReference type="EMBL" id="JANPWB010000014">
    <property type="protein sequence ID" value="KAJ1098531.1"/>
    <property type="molecule type" value="Genomic_DNA"/>
</dbReference>
<dbReference type="Proteomes" id="UP001066276">
    <property type="component" value="Chromosome 10"/>
</dbReference>
<comment type="caution">
    <text evidence="2">The sequence shown here is derived from an EMBL/GenBank/DDBJ whole genome shotgun (WGS) entry which is preliminary data.</text>
</comment>
<evidence type="ECO:0000313" key="2">
    <source>
        <dbReference type="EMBL" id="KAJ1098531.1"/>
    </source>
</evidence>
<feature type="region of interest" description="Disordered" evidence="1">
    <location>
        <begin position="79"/>
        <end position="104"/>
    </location>
</feature>
<organism evidence="2 3">
    <name type="scientific">Pleurodeles waltl</name>
    <name type="common">Iberian ribbed newt</name>
    <dbReference type="NCBI Taxonomy" id="8319"/>
    <lineage>
        <taxon>Eukaryota</taxon>
        <taxon>Metazoa</taxon>
        <taxon>Chordata</taxon>
        <taxon>Craniata</taxon>
        <taxon>Vertebrata</taxon>
        <taxon>Euteleostomi</taxon>
        <taxon>Amphibia</taxon>
        <taxon>Batrachia</taxon>
        <taxon>Caudata</taxon>
        <taxon>Salamandroidea</taxon>
        <taxon>Salamandridae</taxon>
        <taxon>Pleurodelinae</taxon>
        <taxon>Pleurodeles</taxon>
    </lineage>
</organism>
<reference evidence="2" key="1">
    <citation type="journal article" date="2022" name="bioRxiv">
        <title>Sequencing and chromosome-scale assembly of the giantPleurodeles waltlgenome.</title>
        <authorList>
            <person name="Brown T."/>
            <person name="Elewa A."/>
            <person name="Iarovenko S."/>
            <person name="Subramanian E."/>
            <person name="Araus A.J."/>
            <person name="Petzold A."/>
            <person name="Susuki M."/>
            <person name="Suzuki K.-i.T."/>
            <person name="Hayashi T."/>
            <person name="Toyoda A."/>
            <person name="Oliveira C."/>
            <person name="Osipova E."/>
            <person name="Leigh N.D."/>
            <person name="Simon A."/>
            <person name="Yun M.H."/>
        </authorList>
    </citation>
    <scope>NUCLEOTIDE SEQUENCE</scope>
    <source>
        <strain evidence="2">20211129_DDA</strain>
        <tissue evidence="2">Liver</tissue>
    </source>
</reference>
<gene>
    <name evidence="2" type="ORF">NDU88_003641</name>
</gene>
<feature type="compositionally biased region" description="Basic and acidic residues" evidence="1">
    <location>
        <begin position="94"/>
        <end position="104"/>
    </location>
</feature>
<protein>
    <submittedName>
        <fullName evidence="2">Uncharacterized protein</fullName>
    </submittedName>
</protein>
<accession>A0AAV7M576</accession>
<sequence length="104" mass="11307">MSWESTSQPLQDAGSALGSKVPLLATNYSSEGWEPEQASSGFTIYLSGYFQQRGASRSVAGKATWLICWQQAEAEPLWSQIDSSQQQPGGVEARQARCHDGPRS</sequence>
<dbReference type="AlphaFoldDB" id="A0AAV7M576"/>
<evidence type="ECO:0000313" key="3">
    <source>
        <dbReference type="Proteomes" id="UP001066276"/>
    </source>
</evidence>
<proteinExistence type="predicted"/>
<evidence type="ECO:0000256" key="1">
    <source>
        <dbReference type="SAM" id="MobiDB-lite"/>
    </source>
</evidence>